<feature type="chain" id="PRO_5043502485" evidence="2">
    <location>
        <begin position="26"/>
        <end position="259"/>
    </location>
</feature>
<name>A0AAU1UH69_9ACTN</name>
<evidence type="ECO:0000256" key="2">
    <source>
        <dbReference type="SAM" id="SignalP"/>
    </source>
</evidence>
<protein>
    <submittedName>
        <fullName evidence="3">Uncharacterized protein</fullName>
    </submittedName>
</protein>
<organism evidence="3">
    <name type="scientific">Streptomyces sp. NBC_00119</name>
    <dbReference type="NCBI Taxonomy" id="2975659"/>
    <lineage>
        <taxon>Bacteria</taxon>
        <taxon>Bacillati</taxon>
        <taxon>Actinomycetota</taxon>
        <taxon>Actinomycetes</taxon>
        <taxon>Kitasatosporales</taxon>
        <taxon>Streptomycetaceae</taxon>
        <taxon>Streptomyces</taxon>
    </lineage>
</organism>
<feature type="compositionally biased region" description="Basic and acidic residues" evidence="1">
    <location>
        <begin position="60"/>
        <end position="109"/>
    </location>
</feature>
<dbReference type="AlphaFoldDB" id="A0AAU1UH69"/>
<proteinExistence type="predicted"/>
<reference evidence="3" key="1">
    <citation type="submission" date="2022-10" db="EMBL/GenBank/DDBJ databases">
        <title>The complete genomes of actinobacterial strains from the NBC collection.</title>
        <authorList>
            <person name="Joergensen T.S."/>
            <person name="Alvarez Arevalo M."/>
            <person name="Sterndorff E.B."/>
            <person name="Faurdal D."/>
            <person name="Vuksanovic O."/>
            <person name="Mourched A.-S."/>
            <person name="Charusanti P."/>
            <person name="Shaw S."/>
            <person name="Blin K."/>
            <person name="Weber T."/>
        </authorList>
    </citation>
    <scope>NUCLEOTIDE SEQUENCE</scope>
    <source>
        <strain evidence="3">NBC_00119</strain>
    </source>
</reference>
<keyword evidence="2" id="KW-0732">Signal</keyword>
<accession>A0AAU1UH69</accession>
<feature type="signal peptide" evidence="2">
    <location>
        <begin position="1"/>
        <end position="25"/>
    </location>
</feature>
<evidence type="ECO:0000313" key="3">
    <source>
        <dbReference type="EMBL" id="WTS16812.1"/>
    </source>
</evidence>
<evidence type="ECO:0000256" key="1">
    <source>
        <dbReference type="SAM" id="MobiDB-lite"/>
    </source>
</evidence>
<gene>
    <name evidence="3" type="ORF">OHU69_40605</name>
</gene>
<dbReference type="EMBL" id="CP108195">
    <property type="protein sequence ID" value="WTS16812.1"/>
    <property type="molecule type" value="Genomic_DNA"/>
</dbReference>
<feature type="region of interest" description="Disordered" evidence="1">
    <location>
        <begin position="29"/>
        <end position="116"/>
    </location>
</feature>
<sequence length="259" mass="25948">MFCPIATVITTTACLTALAPGTAAAQHPVAAPASVTAPDEVGRTGSVGRTNPLSPSDDGPLDRGSDDGTRDRGSDDGTRDRGSDDGTRDRGSDDGTRDRGSANGTRDRGSANGDSYAEARLSPSTAVGASSTAEITVYCAGGGRGSITARSQAFAAGSVTLPVFGGGIGQDGRTQYRGTARLAGEVGTSSQVSVQGACPDGRQWSTPMNLARDNYRGARAGVGSTAGGGLDLGRIGFGAALAGGAACVLWRRTRAPHED</sequence>